<evidence type="ECO:0000313" key="1">
    <source>
        <dbReference type="EMBL" id="LAA88295.1"/>
    </source>
</evidence>
<reference evidence="1" key="2">
    <citation type="submission" date="2017-11" db="EMBL/GenBank/DDBJ databases">
        <title>Coralsnake Venomics: Analyses of Venom Gland Transcriptomes and Proteomes of Six Brazilian Taxa.</title>
        <authorList>
            <person name="Aird S.D."/>
            <person name="Jorge da Silva N."/>
            <person name="Qiu L."/>
            <person name="Villar-Briones A."/>
            <person name="Aparecida-Saddi V."/>
            <person name="Campos-Telles M.P."/>
            <person name="Grau M."/>
            <person name="Mikheyev A.S."/>
        </authorList>
    </citation>
    <scope>NUCLEOTIDE SEQUENCE</scope>
    <source>
        <tissue evidence="1">Venom_gland</tissue>
    </source>
</reference>
<proteinExistence type="predicted"/>
<organism evidence="1">
    <name type="scientific">Micrurus lemniscatus lemniscatus</name>
    <dbReference type="NCBI Taxonomy" id="129467"/>
    <lineage>
        <taxon>Eukaryota</taxon>
        <taxon>Metazoa</taxon>
        <taxon>Chordata</taxon>
        <taxon>Craniata</taxon>
        <taxon>Vertebrata</taxon>
        <taxon>Euteleostomi</taxon>
        <taxon>Lepidosauria</taxon>
        <taxon>Squamata</taxon>
        <taxon>Bifurcata</taxon>
        <taxon>Unidentata</taxon>
        <taxon>Episquamata</taxon>
        <taxon>Toxicofera</taxon>
        <taxon>Serpentes</taxon>
        <taxon>Colubroidea</taxon>
        <taxon>Elapidae</taxon>
        <taxon>Elapinae</taxon>
        <taxon>Micrurus</taxon>
    </lineage>
</organism>
<sequence>MLCNLPVSAKRLGMHWKETEKSSPLNVEHIYFNHQLLNSKNYKHPQHAQSLPGDFKKDIQRTLNYLGPIQALISGTGLALNVLQGLLDLQPKLSPKFLWLSDTFC</sequence>
<dbReference type="EMBL" id="IACK01125097">
    <property type="protein sequence ID" value="LAA88295.1"/>
    <property type="molecule type" value="Transcribed_RNA"/>
</dbReference>
<protein>
    <submittedName>
        <fullName evidence="1">Uncharacterized protein</fullName>
    </submittedName>
</protein>
<name>A0A2D4IVM3_MICLE</name>
<reference evidence="1" key="1">
    <citation type="submission" date="2017-07" db="EMBL/GenBank/DDBJ databases">
        <authorList>
            <person name="Mikheyev A."/>
            <person name="Grau M."/>
        </authorList>
    </citation>
    <scope>NUCLEOTIDE SEQUENCE</scope>
    <source>
        <tissue evidence="1">Venom_gland</tissue>
    </source>
</reference>
<accession>A0A2D4IVM3</accession>
<dbReference type="AlphaFoldDB" id="A0A2D4IVM3"/>